<organism evidence="3">
    <name type="scientific">invertebrate metagenome</name>
    <dbReference type="NCBI Taxonomy" id="1711999"/>
    <lineage>
        <taxon>unclassified sequences</taxon>
        <taxon>metagenomes</taxon>
        <taxon>organismal metagenomes</taxon>
    </lineage>
</organism>
<reference evidence="3" key="1">
    <citation type="journal article" date="2017" name="Appl. Environ. Microbiol.">
        <title>Molecular characterization of an Endozoicomonas-like organism causing infection in king scallop Pecten maximus L.</title>
        <authorList>
            <person name="Cano I."/>
            <person name="van Aerle R."/>
            <person name="Ross S."/>
            <person name="Verner-Jeffreys D.W."/>
            <person name="Paley R.K."/>
            <person name="Rimmer G."/>
            <person name="Ryder D."/>
            <person name="Hooper P."/>
            <person name="Stone D."/>
            <person name="Feist S.W."/>
        </authorList>
    </citation>
    <scope>NUCLEOTIDE SEQUENCE</scope>
</reference>
<accession>A0A2H9T6K1</accession>
<sequence length="401" mass="44842">MGTGKQANVNTQVLDMDKALQVLNQQEGSELFVTVGYPVSIRVNGRIVRLNKSVLTKKQVEQAILSVMDEPEFHRFCEQMESNFALDKTEIGRFRVSALYQKGMPAMVIRRIHMGVPSMEKLGLPVSLGNVIMKPRGLILVVGPAGSGKTTSMAALLDHRNRQGNGHIITIEDPVEYVHEHKQCIITQRDVGLDTQNFEVALSNTLRQSPDIIAVGEIRNPQIMKYALQYVETGHLCIATLHANNSYQALERIVHFYPVEQRPQLLMDLSLNMQAIVGQQLIPSKNQDKPSLATEILLNTPRIADLMQQGKIDEISSVMKKSQDQGMQTFDQSIYKLYETGIISYEKALLHATSANDLRLMIKLKGKNTINTDNDLGLSTEDESVECFNRSSVKASKKPKK</sequence>
<comment type="similarity">
    <text evidence="1">Belongs to the GSP E family.</text>
</comment>
<dbReference type="CDD" id="cd01131">
    <property type="entry name" value="PilT"/>
    <property type="match status" value="1"/>
</dbReference>
<feature type="domain" description="Bacterial type II secretion system protein E" evidence="2">
    <location>
        <begin position="37"/>
        <end position="305"/>
    </location>
</feature>
<dbReference type="AlphaFoldDB" id="A0A2H9T6K1"/>
<evidence type="ECO:0000259" key="2">
    <source>
        <dbReference type="Pfam" id="PF00437"/>
    </source>
</evidence>
<comment type="caution">
    <text evidence="3">The sequence shown here is derived from an EMBL/GenBank/DDBJ whole genome shotgun (WGS) entry which is preliminary data.</text>
</comment>
<proteinExistence type="inferred from homology"/>
<dbReference type="Gene3D" id="3.40.50.300">
    <property type="entry name" value="P-loop containing nucleotide triphosphate hydrolases"/>
    <property type="match status" value="1"/>
</dbReference>
<dbReference type="GO" id="GO:0005524">
    <property type="term" value="F:ATP binding"/>
    <property type="evidence" value="ECO:0007669"/>
    <property type="project" value="InterPro"/>
</dbReference>
<name>A0A2H9T6K1_9ZZZZ</name>
<dbReference type="InterPro" id="IPR027417">
    <property type="entry name" value="P-loop_NTPase"/>
</dbReference>
<dbReference type="InterPro" id="IPR001482">
    <property type="entry name" value="T2SS/T4SS_dom"/>
</dbReference>
<dbReference type="PANTHER" id="PTHR30486">
    <property type="entry name" value="TWITCHING MOTILITY PROTEIN PILT"/>
    <property type="match status" value="1"/>
</dbReference>
<dbReference type="SUPFAM" id="SSF52540">
    <property type="entry name" value="P-loop containing nucleoside triphosphate hydrolases"/>
    <property type="match status" value="1"/>
</dbReference>
<dbReference type="Gene3D" id="3.30.450.90">
    <property type="match status" value="1"/>
</dbReference>
<dbReference type="EMBL" id="NSIT01000121">
    <property type="protein sequence ID" value="PJE78857.1"/>
    <property type="molecule type" value="Genomic_DNA"/>
</dbReference>
<dbReference type="InterPro" id="IPR006321">
    <property type="entry name" value="PilT/PilU"/>
</dbReference>
<dbReference type="GO" id="GO:0016887">
    <property type="term" value="F:ATP hydrolysis activity"/>
    <property type="evidence" value="ECO:0007669"/>
    <property type="project" value="InterPro"/>
</dbReference>
<dbReference type="PANTHER" id="PTHR30486:SF12">
    <property type="entry name" value="TYPE IV PILUS ATPASE PILU"/>
    <property type="match status" value="1"/>
</dbReference>
<dbReference type="Pfam" id="PF00437">
    <property type="entry name" value="T2SSE"/>
    <property type="match status" value="1"/>
</dbReference>
<evidence type="ECO:0000313" key="3">
    <source>
        <dbReference type="EMBL" id="PJE78857.1"/>
    </source>
</evidence>
<evidence type="ECO:0000256" key="1">
    <source>
        <dbReference type="ARBA" id="ARBA00006611"/>
    </source>
</evidence>
<dbReference type="NCBIfam" id="TIGR01420">
    <property type="entry name" value="pilT_fam"/>
    <property type="match status" value="1"/>
</dbReference>
<gene>
    <name evidence="3" type="primary">pilT_2</name>
    <name evidence="3" type="ORF">CI610_02194</name>
</gene>
<dbReference type="InterPro" id="IPR050921">
    <property type="entry name" value="T4SS_GSP_E_ATPase"/>
</dbReference>
<protein>
    <submittedName>
        <fullName evidence="3">Twitching mobility protein</fullName>
    </submittedName>
</protein>